<accession>A0ABS9PXX4</accession>
<dbReference type="Proteomes" id="UP001521931">
    <property type="component" value="Unassembled WGS sequence"/>
</dbReference>
<keyword evidence="2" id="KW-1185">Reference proteome</keyword>
<reference evidence="1 2" key="1">
    <citation type="submission" date="2022-02" db="EMBL/GenBank/DDBJ databases">
        <title>Uncovering new skin microbiome diversity through culturing and metagenomics.</title>
        <authorList>
            <person name="Conlan S."/>
            <person name="Deming C."/>
            <person name="Nisc Comparative Sequencing Program N."/>
            <person name="Segre J.A."/>
        </authorList>
    </citation>
    <scope>NUCLEOTIDE SEQUENCE [LARGE SCALE GENOMIC DNA]</scope>
    <source>
        <strain evidence="1 2">ACRQZ</strain>
    </source>
</reference>
<organism evidence="1 2">
    <name type="scientific">Arsenicicoccus bolidensis</name>
    <dbReference type="NCBI Taxonomy" id="229480"/>
    <lineage>
        <taxon>Bacteria</taxon>
        <taxon>Bacillati</taxon>
        <taxon>Actinomycetota</taxon>
        <taxon>Actinomycetes</taxon>
        <taxon>Micrococcales</taxon>
        <taxon>Intrasporangiaceae</taxon>
        <taxon>Arsenicicoccus</taxon>
    </lineage>
</organism>
<name>A0ABS9PXX4_9MICO</name>
<dbReference type="PANTHER" id="PTHR30632">
    <property type="entry name" value="MOLYBDATE-BINDING PERIPLASMIC PROTEIN"/>
    <property type="match status" value="1"/>
</dbReference>
<dbReference type="Gene3D" id="3.40.190.10">
    <property type="entry name" value="Periplasmic binding protein-like II"/>
    <property type="match status" value="2"/>
</dbReference>
<dbReference type="PANTHER" id="PTHR30632:SF11">
    <property type="entry name" value="BLR4797 PROTEIN"/>
    <property type="match status" value="1"/>
</dbReference>
<proteinExistence type="predicted"/>
<dbReference type="RefSeq" id="WP_051274114.1">
    <property type="nucleotide sequence ID" value="NZ_DAMCVA010000053.1"/>
</dbReference>
<gene>
    <name evidence="1" type="ORF">MHL29_00960</name>
</gene>
<comment type="caution">
    <text evidence="1">The sequence shown here is derived from an EMBL/GenBank/DDBJ whole genome shotgun (WGS) entry which is preliminary data.</text>
</comment>
<dbReference type="SUPFAM" id="SSF53850">
    <property type="entry name" value="Periplasmic binding protein-like II"/>
    <property type="match status" value="1"/>
</dbReference>
<evidence type="ECO:0000313" key="1">
    <source>
        <dbReference type="EMBL" id="MCG7320467.1"/>
    </source>
</evidence>
<evidence type="ECO:0000313" key="2">
    <source>
        <dbReference type="Proteomes" id="UP001521931"/>
    </source>
</evidence>
<protein>
    <submittedName>
        <fullName evidence="1">Substrate-binding domain-containing protein</fullName>
    </submittedName>
</protein>
<sequence length="228" mass="22487">MTIRILSSKAPAPLLARLVTELGAEPAAQGGADDVVADAAGGVDVEQQVASGAGVDVVVLASGAIERLAAQGHVLPEPQELVLATEAVVAVADGSGRMAGADGADLPDVSTPEALRAAVERARAVGISTGPSGDAVRRILDAWGLADRTVVAPPGVPVGSMLADGTADLVVQQRTELEGMTGVAVVGPLPGDLALTSRFVGAVVSASDQPEAAAAVLAGIARLARSCD</sequence>
<dbReference type="Pfam" id="PF13531">
    <property type="entry name" value="SBP_bac_11"/>
    <property type="match status" value="1"/>
</dbReference>
<dbReference type="InterPro" id="IPR050682">
    <property type="entry name" value="ModA/WtpA"/>
</dbReference>
<dbReference type="EMBL" id="JAKRCV010000002">
    <property type="protein sequence ID" value="MCG7320467.1"/>
    <property type="molecule type" value="Genomic_DNA"/>
</dbReference>